<organism evidence="1 2">
    <name type="scientific">Trypanosoma cruzi</name>
    <dbReference type="NCBI Taxonomy" id="5693"/>
    <lineage>
        <taxon>Eukaryota</taxon>
        <taxon>Discoba</taxon>
        <taxon>Euglenozoa</taxon>
        <taxon>Kinetoplastea</taxon>
        <taxon>Metakinetoplastina</taxon>
        <taxon>Trypanosomatida</taxon>
        <taxon>Trypanosomatidae</taxon>
        <taxon>Trypanosoma</taxon>
        <taxon>Schizotrypanum</taxon>
    </lineage>
</organism>
<evidence type="ECO:0008006" key="3">
    <source>
        <dbReference type="Google" id="ProtNLM"/>
    </source>
</evidence>
<name>A0A7J6XVP9_TRYCR</name>
<dbReference type="VEuPathDB" id="TriTrypDB:ECC02_008822"/>
<dbReference type="Pfam" id="PF02996">
    <property type="entry name" value="Prefoldin"/>
    <property type="match status" value="1"/>
</dbReference>
<proteinExistence type="predicted"/>
<evidence type="ECO:0000313" key="2">
    <source>
        <dbReference type="Proteomes" id="UP000583944"/>
    </source>
</evidence>
<dbReference type="InterPro" id="IPR009053">
    <property type="entry name" value="Prefoldin"/>
</dbReference>
<dbReference type="EMBL" id="JABDHM010000102">
    <property type="protein sequence ID" value="KAF5218246.1"/>
    <property type="molecule type" value="Genomic_DNA"/>
</dbReference>
<gene>
    <name evidence="1" type="ORF">ECC02_008822</name>
</gene>
<dbReference type="SUPFAM" id="SSF46579">
    <property type="entry name" value="Prefoldin"/>
    <property type="match status" value="1"/>
</dbReference>
<dbReference type="Gene3D" id="1.10.287.370">
    <property type="match status" value="1"/>
</dbReference>
<protein>
    <recommendedName>
        <fullName evidence="3">Protein UXT</fullName>
    </recommendedName>
</protein>
<dbReference type="Proteomes" id="UP000583944">
    <property type="component" value="Unassembled WGS sequence"/>
</dbReference>
<dbReference type="AlphaFoldDB" id="A0A7J6XVP9"/>
<reference evidence="1 2" key="1">
    <citation type="journal article" date="2019" name="Genome Biol. Evol.">
        <title>Nanopore Sequencing Significantly Improves Genome Assembly of the Protozoan Parasite Trypanosoma cruzi.</title>
        <authorList>
            <person name="Diaz-Viraque F."/>
            <person name="Pita S."/>
            <person name="Greif G."/>
            <person name="de Souza R.C.M."/>
            <person name="Iraola G."/>
            <person name="Robello C."/>
        </authorList>
    </citation>
    <scope>NUCLEOTIDE SEQUENCE [LARGE SCALE GENOMIC DNA]</scope>
    <source>
        <strain evidence="1 2">Berenice</strain>
    </source>
</reference>
<dbReference type="VEuPathDB" id="TriTrypDB:BCY84_17791"/>
<evidence type="ECO:0000313" key="1">
    <source>
        <dbReference type="EMBL" id="KAF5218246.1"/>
    </source>
</evidence>
<comment type="caution">
    <text evidence="1">The sequence shown here is derived from an EMBL/GenBank/DDBJ whole genome shotgun (WGS) entry which is preliminary data.</text>
</comment>
<sequence>MYWQRVRERKTRTNMLVEETGSFKLNFGCGSGHQAGYGGVTKKKKNGNDESLEENAPQALFFFFLIYLFLRGDWRYFAVSKRHCCLLSLFDKNICCGLKMSTEDGIYGPPSSFDAETGRMARLEHFLDAVLRQSLEKVLRERDTVYTMASECCQLRELFQEMRALSSTHSFITDGDAPSLPATIAAGEGEKEEEEKRPQRNQIMVDIGNYFFVQCSVKDGSQVWVNLGCGVVLPMSTAEADVFLQKKEKLLRERAARLSKEALRIKYRIRLVMEAISQLYDRATGQRK</sequence>
<dbReference type="InterPro" id="IPR004127">
    <property type="entry name" value="Prefoldin_subunit_alpha"/>
</dbReference>
<dbReference type="CDD" id="cd23158">
    <property type="entry name" value="Prefoldin_UXT"/>
    <property type="match status" value="1"/>
</dbReference>
<accession>A0A7J6XVP9</accession>